<dbReference type="PANTHER" id="PTHR37829:SF3">
    <property type="entry name" value="PROTEIN JAYE-RELATED"/>
    <property type="match status" value="1"/>
</dbReference>
<dbReference type="Proteomes" id="UP000193834">
    <property type="component" value="Unassembled WGS sequence"/>
</dbReference>
<organism evidence="5 6">
    <name type="scientific">Paenibacillus aquistagni</name>
    <dbReference type="NCBI Taxonomy" id="1852522"/>
    <lineage>
        <taxon>Bacteria</taxon>
        <taxon>Bacillati</taxon>
        <taxon>Bacillota</taxon>
        <taxon>Bacilli</taxon>
        <taxon>Bacillales</taxon>
        <taxon>Paenibacillaceae</taxon>
        <taxon>Paenibacillus</taxon>
    </lineage>
</organism>
<accession>A0A1X7LWC2</accession>
<feature type="domain" description="Baseplate protein J-like barrel" evidence="2">
    <location>
        <begin position="88"/>
        <end position="157"/>
    </location>
</feature>
<feature type="domain" description="Baseplate J-like central" evidence="3">
    <location>
        <begin position="178"/>
        <end position="257"/>
    </location>
</feature>
<name>A0A1X7LWC2_9BACL</name>
<evidence type="ECO:0000259" key="4">
    <source>
        <dbReference type="Pfam" id="PF26079"/>
    </source>
</evidence>
<dbReference type="Pfam" id="PF26079">
    <property type="entry name" value="Baseplate_J_C"/>
    <property type="match status" value="1"/>
</dbReference>
<feature type="domain" description="Baseplate J-like C-terminal" evidence="4">
    <location>
        <begin position="264"/>
        <end position="347"/>
    </location>
</feature>
<sequence>MDDMLAFLLSNVSDEYDKSEGYLVYDLLKSVAMLLTEQNAKIENVEQLINVDNLSGSLLEAFVSQRKGIVRTQATYAKGQLFALGNGEISKGDLFETKNGVQFEALETVAITGNGTVNIKSVKAGAIGNVPANQVTQMPVTISGITSVTNPNPITGGYEAESDESLRERYYIAIRTPPTSGNIYHYLQWAKEVSGVGDAKVFPVARGENTVEVVIIDQNKLPAPAELVQRVQEHIDPNSEGLGNGQAPIGAKCFVVAAEGLELKIDVVVTPESGYELDTVLENIKASITSYLKEIAFKVNYVSYAKIGEAIINAAGVEDYSGLTVNGGIANVQVGEKQVAILGGVTLG</sequence>
<dbReference type="AlphaFoldDB" id="A0A1X7LWC2"/>
<comment type="similarity">
    <text evidence="1">Belongs to the Mu gp47/PBSX XkdT family.</text>
</comment>
<reference evidence="5 6" key="1">
    <citation type="submission" date="2017-04" db="EMBL/GenBank/DDBJ databases">
        <authorList>
            <person name="Afonso C.L."/>
            <person name="Miller P.J."/>
            <person name="Scott M.A."/>
            <person name="Spackman E."/>
            <person name="Goraichik I."/>
            <person name="Dimitrov K.M."/>
            <person name="Suarez D.L."/>
            <person name="Swayne D.E."/>
        </authorList>
    </citation>
    <scope>NUCLEOTIDE SEQUENCE [LARGE SCALE GENOMIC DNA]</scope>
    <source>
        <strain evidence="5 6">11</strain>
    </source>
</reference>
<proteinExistence type="inferred from homology"/>
<dbReference type="PANTHER" id="PTHR37829">
    <property type="entry name" value="PHAGE-LIKE ELEMENT PBSX PROTEIN XKDT"/>
    <property type="match status" value="1"/>
</dbReference>
<evidence type="ECO:0000259" key="2">
    <source>
        <dbReference type="Pfam" id="PF04865"/>
    </source>
</evidence>
<evidence type="ECO:0000313" key="5">
    <source>
        <dbReference type="EMBL" id="SMG58188.1"/>
    </source>
</evidence>
<dbReference type="STRING" id="1852522.SAMN06295960_4637"/>
<dbReference type="EMBL" id="FXAZ01000009">
    <property type="protein sequence ID" value="SMG58188.1"/>
    <property type="molecule type" value="Genomic_DNA"/>
</dbReference>
<dbReference type="OrthoDB" id="2554267at2"/>
<evidence type="ECO:0000259" key="3">
    <source>
        <dbReference type="Pfam" id="PF26078"/>
    </source>
</evidence>
<dbReference type="Pfam" id="PF04865">
    <property type="entry name" value="Baseplate_J"/>
    <property type="match status" value="1"/>
</dbReference>
<protein>
    <submittedName>
        <fullName evidence="5">Uncharacterized phage protein gp47/JayE</fullName>
    </submittedName>
</protein>
<evidence type="ECO:0000256" key="1">
    <source>
        <dbReference type="ARBA" id="ARBA00038087"/>
    </source>
</evidence>
<dbReference type="InterPro" id="IPR006949">
    <property type="entry name" value="Barrel_Baseplate_J-like"/>
</dbReference>
<evidence type="ECO:0000313" key="6">
    <source>
        <dbReference type="Proteomes" id="UP000193834"/>
    </source>
</evidence>
<dbReference type="InterPro" id="IPR058531">
    <property type="entry name" value="Baseplate_J_M"/>
</dbReference>
<dbReference type="InterPro" id="IPR058530">
    <property type="entry name" value="Baseplate_J-like_C"/>
</dbReference>
<gene>
    <name evidence="5" type="ORF">SAMN06295960_4637</name>
</gene>
<dbReference type="Pfam" id="PF26078">
    <property type="entry name" value="Baseplate_J_M"/>
    <property type="match status" value="1"/>
</dbReference>
<keyword evidence="6" id="KW-1185">Reference proteome</keyword>
<dbReference type="InterPro" id="IPR052399">
    <property type="entry name" value="Phage_Baseplate_Assmbl_Protein"/>
</dbReference>